<gene>
    <name evidence="7" type="ORF">TCM_028723</name>
</gene>
<dbReference type="Pfam" id="PF02902">
    <property type="entry name" value="Peptidase_C48"/>
    <property type="match status" value="1"/>
</dbReference>
<feature type="region of interest" description="Disordered" evidence="5">
    <location>
        <begin position="276"/>
        <end position="300"/>
    </location>
</feature>
<dbReference type="EMBL" id="CM001884">
    <property type="protein sequence ID" value="EOY26758.1"/>
    <property type="molecule type" value="Genomic_DNA"/>
</dbReference>
<name>A0A061GBJ0_THECC</name>
<evidence type="ECO:0000256" key="2">
    <source>
        <dbReference type="ARBA" id="ARBA00022670"/>
    </source>
</evidence>
<reference evidence="7 8" key="1">
    <citation type="journal article" date="2013" name="Genome Biol.">
        <title>The genome sequence of the most widely cultivated cacao type and its use to identify candidate genes regulating pod color.</title>
        <authorList>
            <person name="Motamayor J.C."/>
            <person name="Mockaitis K."/>
            <person name="Schmutz J."/>
            <person name="Haiminen N."/>
            <person name="Iii D.L."/>
            <person name="Cornejo O."/>
            <person name="Findley S.D."/>
            <person name="Zheng P."/>
            <person name="Utro F."/>
            <person name="Royaert S."/>
            <person name="Saski C."/>
            <person name="Jenkins J."/>
            <person name="Podicheti R."/>
            <person name="Zhao M."/>
            <person name="Scheffler B.E."/>
            <person name="Stack J.C."/>
            <person name="Feltus F.A."/>
            <person name="Mustiga G.M."/>
            <person name="Amores F."/>
            <person name="Phillips W."/>
            <person name="Marelli J.P."/>
            <person name="May G.D."/>
            <person name="Shapiro H."/>
            <person name="Ma J."/>
            <person name="Bustamante C.D."/>
            <person name="Schnell R.J."/>
            <person name="Main D."/>
            <person name="Gilbert D."/>
            <person name="Parida L."/>
            <person name="Kuhn D.N."/>
        </authorList>
    </citation>
    <scope>NUCLEOTIDE SEQUENCE [LARGE SCALE GENOMIC DNA]</scope>
    <source>
        <strain evidence="8">cv. Matina 1-6</strain>
    </source>
</reference>
<dbReference type="Proteomes" id="UP000026915">
    <property type="component" value="Chromosome 6"/>
</dbReference>
<keyword evidence="8" id="KW-1185">Reference proteome</keyword>
<accession>A0A061GBJ0</accession>
<keyword evidence="3" id="KW-0378">Hydrolase</keyword>
<dbReference type="InParanoid" id="A0A061GBJ0"/>
<evidence type="ECO:0000313" key="8">
    <source>
        <dbReference type="Proteomes" id="UP000026915"/>
    </source>
</evidence>
<feature type="region of interest" description="Disordered" evidence="5">
    <location>
        <begin position="156"/>
        <end position="194"/>
    </location>
</feature>
<sequence>MEGICETLELRVGDTPWWESVTQPRSELVSRSGFRGFGCLSCDAIIIIIQCRQYEDLDSLLIVLREKWAFNVAITPTLWALETLETTADEALREYFVDLDVPLSEGHEYLLIRHMEDRSDWGLGARQKMRSLKEKRASGGTKQMCTVAALIDELMDKGDDHGQGSEQPLDHGLAAPKPPTGPPQTQSGYDPLFTKKTIGPQAQISPAQPQTANEPMLTQSRIVNDEAVTTRQLRRIMRKHEKEMLELKTSIQSLSVAMQALEDRIVGRILDGLKSQGSASQGAGLKHDDANDGQHHEPGVDIDDDVLGANGEHITHVDDVVEKAVAVDVTLQSDDAEGEHLPPTDAFVDAAARAIVLYRGSTSDAVEIQWSSPESSAVHHGAAEISDPTERARLKMVSKYMASPFVDPLVTRRDVRDKIIEDYEAFKKEKSASILGDQGVDFFITLEDPNEELTSERIDTCLSLLRKRMTGPKSKLTPSVCYTPNFQQKMPRATMQIPDELRGYVEGERPTYAKKWEDVDFILAPCNVSGHLVVAKINLVRWTIKVVDSARTSDAKDNGVSAGQMTPLTTMMPFICHQAGYYNNIRRKR</sequence>
<dbReference type="PANTHER" id="PTHR48449">
    <property type="entry name" value="DUF1985 DOMAIN-CONTAINING PROTEIN"/>
    <property type="match status" value="1"/>
</dbReference>
<evidence type="ECO:0000256" key="4">
    <source>
        <dbReference type="SAM" id="Coils"/>
    </source>
</evidence>
<keyword evidence="2" id="KW-0645">Protease</keyword>
<dbReference type="SUPFAM" id="SSF54001">
    <property type="entry name" value="Cysteine proteinases"/>
    <property type="match status" value="1"/>
</dbReference>
<dbReference type="InterPro" id="IPR038765">
    <property type="entry name" value="Papain-like_cys_pep_sf"/>
</dbReference>
<dbReference type="GO" id="GO:0008234">
    <property type="term" value="F:cysteine-type peptidase activity"/>
    <property type="evidence" value="ECO:0007669"/>
    <property type="project" value="InterPro"/>
</dbReference>
<dbReference type="GO" id="GO:0006508">
    <property type="term" value="P:proteolysis"/>
    <property type="evidence" value="ECO:0007669"/>
    <property type="project" value="UniProtKB-KW"/>
</dbReference>
<feature type="compositionally biased region" description="Basic and acidic residues" evidence="5">
    <location>
        <begin position="285"/>
        <end position="299"/>
    </location>
</feature>
<evidence type="ECO:0000256" key="5">
    <source>
        <dbReference type="SAM" id="MobiDB-lite"/>
    </source>
</evidence>
<organism evidence="7 8">
    <name type="scientific">Theobroma cacao</name>
    <name type="common">Cacao</name>
    <name type="synonym">Cocoa</name>
    <dbReference type="NCBI Taxonomy" id="3641"/>
    <lineage>
        <taxon>Eukaryota</taxon>
        <taxon>Viridiplantae</taxon>
        <taxon>Streptophyta</taxon>
        <taxon>Embryophyta</taxon>
        <taxon>Tracheophyta</taxon>
        <taxon>Spermatophyta</taxon>
        <taxon>Magnoliopsida</taxon>
        <taxon>eudicotyledons</taxon>
        <taxon>Gunneridae</taxon>
        <taxon>Pentapetalae</taxon>
        <taxon>rosids</taxon>
        <taxon>malvids</taxon>
        <taxon>Malvales</taxon>
        <taxon>Malvaceae</taxon>
        <taxon>Byttnerioideae</taxon>
        <taxon>Theobroma</taxon>
    </lineage>
</organism>
<evidence type="ECO:0000313" key="7">
    <source>
        <dbReference type="EMBL" id="EOY26758.1"/>
    </source>
</evidence>
<evidence type="ECO:0000256" key="1">
    <source>
        <dbReference type="ARBA" id="ARBA00005234"/>
    </source>
</evidence>
<feature type="domain" description="Ubiquitin-like protease family profile" evidence="6">
    <location>
        <begin position="473"/>
        <end position="579"/>
    </location>
</feature>
<feature type="coiled-coil region" evidence="4">
    <location>
        <begin position="237"/>
        <end position="264"/>
    </location>
</feature>
<protein>
    <recommendedName>
        <fullName evidence="6">Ubiquitin-like protease family profile domain-containing protein</fullName>
    </recommendedName>
</protein>
<dbReference type="PANTHER" id="PTHR48449:SF1">
    <property type="entry name" value="DUF1985 DOMAIN-CONTAINING PROTEIN"/>
    <property type="match status" value="1"/>
</dbReference>
<keyword evidence="4" id="KW-0175">Coiled coil</keyword>
<proteinExistence type="inferred from homology"/>
<dbReference type="InterPro" id="IPR003653">
    <property type="entry name" value="Peptidase_C48_C"/>
</dbReference>
<evidence type="ECO:0000259" key="6">
    <source>
        <dbReference type="Pfam" id="PF02902"/>
    </source>
</evidence>
<dbReference type="Gramene" id="EOY26758">
    <property type="protein sequence ID" value="EOY26758"/>
    <property type="gene ID" value="TCM_028723"/>
</dbReference>
<comment type="similarity">
    <text evidence="1">Belongs to the peptidase C48 family.</text>
</comment>
<dbReference type="AlphaFoldDB" id="A0A061GBJ0"/>
<dbReference type="HOGENOM" id="CLU_022689_0_0_1"/>
<evidence type="ECO:0000256" key="3">
    <source>
        <dbReference type="ARBA" id="ARBA00022801"/>
    </source>
</evidence>
<dbReference type="Gene3D" id="3.40.395.10">
    <property type="entry name" value="Adenoviral Proteinase, Chain A"/>
    <property type="match status" value="1"/>
</dbReference>